<reference evidence="13" key="2">
    <citation type="submission" date="2025-08" db="UniProtKB">
        <authorList>
            <consortium name="Ensembl"/>
        </authorList>
    </citation>
    <scope>IDENTIFICATION</scope>
</reference>
<feature type="binding site" evidence="8">
    <location>
        <position position="196"/>
    </location>
    <ligand>
        <name>Zn(2+)</name>
        <dbReference type="ChEBI" id="CHEBI:29105"/>
        <label>1</label>
    </ligand>
</feature>
<feature type="binding site" evidence="8">
    <location>
        <position position="201"/>
    </location>
    <ligand>
        <name>Ca(2+)</name>
        <dbReference type="ChEBI" id="CHEBI:29108"/>
        <label>1</label>
    </ligand>
</feature>
<keyword evidence="14" id="KW-1185">Reference proteome</keyword>
<dbReference type="SUPFAM" id="SSF55486">
    <property type="entry name" value="Metalloproteases ('zincins'), catalytic domain"/>
    <property type="match status" value="1"/>
</dbReference>
<feature type="compositionally biased region" description="Low complexity" evidence="11">
    <location>
        <begin position="311"/>
        <end position="333"/>
    </location>
</feature>
<dbReference type="GO" id="GO:0030198">
    <property type="term" value="P:extracellular matrix organization"/>
    <property type="evidence" value="ECO:0000318"/>
    <property type="project" value="GO_Central"/>
</dbReference>
<comment type="cofactor">
    <cofactor evidence="8">
        <name>Zn(2+)</name>
        <dbReference type="ChEBI" id="CHEBI:29105"/>
    </cofactor>
    <text evidence="8">Binds 2 Zn(2+) ions per subunit.</text>
</comment>
<comment type="cofactor">
    <cofactor evidence="8">
        <name>Ca(2+)</name>
        <dbReference type="ChEBI" id="CHEBI:29108"/>
    </cofactor>
    <text evidence="8">Can bind about 5 Ca(2+) ions per subunit.</text>
</comment>
<dbReference type="HOGENOM" id="CLU_526358_0_0_1"/>
<dbReference type="InterPro" id="IPR006026">
    <property type="entry name" value="Peptidase_Metallo"/>
</dbReference>
<feature type="binding site" evidence="8">
    <location>
        <position position="179"/>
    </location>
    <ligand>
        <name>Ca(2+)</name>
        <dbReference type="ChEBI" id="CHEBI:29108"/>
        <label>3</label>
    </ligand>
</feature>
<dbReference type="GO" id="GO:0006508">
    <property type="term" value="P:proteolysis"/>
    <property type="evidence" value="ECO:0007669"/>
    <property type="project" value="UniProtKB-KW"/>
</dbReference>
<comment type="similarity">
    <text evidence="1">Belongs to the peptidase M10A family.</text>
</comment>
<evidence type="ECO:0000256" key="10">
    <source>
        <dbReference type="PROSITE-ProRule" id="PRU01005"/>
    </source>
</evidence>
<keyword evidence="6" id="KW-0482">Metalloprotease</keyword>
<dbReference type="Pfam" id="PF01549">
    <property type="entry name" value="ShK"/>
    <property type="match status" value="2"/>
</dbReference>
<dbReference type="Proteomes" id="UP000008144">
    <property type="component" value="Unassembled WGS sequence"/>
</dbReference>
<dbReference type="Ensembl" id="ENSCINT00000008458.3">
    <property type="protein sequence ID" value="ENSCINP00000008458.3"/>
    <property type="gene ID" value="ENSCING00000004100.3"/>
</dbReference>
<dbReference type="SMR" id="F6YH85"/>
<dbReference type="GO" id="GO:0030574">
    <property type="term" value="P:collagen catabolic process"/>
    <property type="evidence" value="ECO:0000318"/>
    <property type="project" value="GO_Central"/>
</dbReference>
<dbReference type="CDD" id="cd04278">
    <property type="entry name" value="ZnMc_MMP"/>
    <property type="match status" value="1"/>
</dbReference>
<dbReference type="InterPro" id="IPR003582">
    <property type="entry name" value="ShKT_dom"/>
</dbReference>
<evidence type="ECO:0000256" key="3">
    <source>
        <dbReference type="ARBA" id="ARBA00022723"/>
    </source>
</evidence>
<evidence type="ECO:0000313" key="13">
    <source>
        <dbReference type="Ensembl" id="ENSCINP00000008458.3"/>
    </source>
</evidence>
<dbReference type="PROSITE" id="PS51670">
    <property type="entry name" value="SHKT"/>
    <property type="match status" value="2"/>
</dbReference>
<keyword evidence="4" id="KW-0378">Hydrolase</keyword>
<feature type="binding site" evidence="8">
    <location>
        <position position="224"/>
    </location>
    <ligand>
        <name>Zn(2+)</name>
        <dbReference type="ChEBI" id="CHEBI:29105"/>
        <label>2</label>
        <note>catalytic</note>
    </ligand>
</feature>
<dbReference type="GO" id="GO:0005615">
    <property type="term" value="C:extracellular space"/>
    <property type="evidence" value="ECO:0000318"/>
    <property type="project" value="GO_Central"/>
</dbReference>
<feature type="binding site" evidence="8">
    <location>
        <position position="201"/>
    </location>
    <ligand>
        <name>Ca(2+)</name>
        <dbReference type="ChEBI" id="CHEBI:29108"/>
        <label>3</label>
    </ligand>
</feature>
<keyword evidence="2" id="KW-0645">Protease</keyword>
<feature type="binding site" evidence="8">
    <location>
        <position position="198"/>
    </location>
    <ligand>
        <name>Ca(2+)</name>
        <dbReference type="ChEBI" id="CHEBI:29108"/>
        <label>3</label>
    </ligand>
</feature>
<feature type="active site" evidence="7">
    <location>
        <position position="225"/>
    </location>
</feature>
<evidence type="ECO:0000256" key="8">
    <source>
        <dbReference type="PIRSR" id="PIRSR621190-2"/>
    </source>
</evidence>
<dbReference type="InterPro" id="IPR024079">
    <property type="entry name" value="MetalloPept_cat_dom_sf"/>
</dbReference>
<feature type="binding site" description="in inhibited form" evidence="8">
    <location>
        <position position="76"/>
    </location>
    <ligand>
        <name>Zn(2+)</name>
        <dbReference type="ChEBI" id="CHEBI:29105"/>
        <label>2</label>
        <note>catalytic</note>
    </ligand>
</feature>
<feature type="binding site" evidence="8">
    <location>
        <position position="171"/>
    </location>
    <ligand>
        <name>Zn(2+)</name>
        <dbReference type="ChEBI" id="CHEBI:29105"/>
        <label>1</label>
    </ligand>
</feature>
<feature type="binding site" evidence="8">
    <location>
        <position position="186"/>
    </location>
    <ligand>
        <name>Zn(2+)</name>
        <dbReference type="ChEBI" id="CHEBI:29105"/>
        <label>1</label>
    </ligand>
</feature>
<dbReference type="GO" id="GO:0031012">
    <property type="term" value="C:extracellular matrix"/>
    <property type="evidence" value="ECO:0007669"/>
    <property type="project" value="InterPro"/>
</dbReference>
<feature type="binding site" evidence="8">
    <location>
        <position position="122"/>
    </location>
    <ligand>
        <name>Ca(2+)</name>
        <dbReference type="ChEBI" id="CHEBI:29108"/>
        <label>1</label>
    </ligand>
</feature>
<evidence type="ECO:0000256" key="11">
    <source>
        <dbReference type="SAM" id="MobiDB-lite"/>
    </source>
</evidence>
<feature type="region of interest" description="Disordered" evidence="11">
    <location>
        <begin position="296"/>
        <end position="335"/>
    </location>
</feature>
<feature type="binding site" evidence="8">
    <location>
        <position position="161"/>
    </location>
    <ligand>
        <name>Ca(2+)</name>
        <dbReference type="ChEBI" id="CHEBI:29108"/>
        <label>2</label>
    </ligand>
</feature>
<dbReference type="GeneTree" id="ENSGT00940000159140"/>
<accession>F6YH85</accession>
<reference evidence="13" key="3">
    <citation type="submission" date="2025-09" db="UniProtKB">
        <authorList>
            <consortium name="Ensembl"/>
        </authorList>
    </citation>
    <scope>IDENTIFICATION</scope>
</reference>
<dbReference type="GO" id="GO:0008270">
    <property type="term" value="F:zinc ion binding"/>
    <property type="evidence" value="ECO:0007669"/>
    <property type="project" value="InterPro"/>
</dbReference>
<dbReference type="InterPro" id="IPR036365">
    <property type="entry name" value="PGBD-like_sf"/>
</dbReference>
<evidence type="ECO:0000256" key="2">
    <source>
        <dbReference type="ARBA" id="ARBA00022670"/>
    </source>
</evidence>
<evidence type="ECO:0000256" key="5">
    <source>
        <dbReference type="ARBA" id="ARBA00022833"/>
    </source>
</evidence>
<dbReference type="SMART" id="SM00254">
    <property type="entry name" value="ShKT"/>
    <property type="match status" value="2"/>
</dbReference>
<dbReference type="PRINTS" id="PR00138">
    <property type="entry name" value="MATRIXIN"/>
</dbReference>
<evidence type="ECO:0000313" key="14">
    <source>
        <dbReference type="Proteomes" id="UP000008144"/>
    </source>
</evidence>
<dbReference type="STRING" id="7719.ENSCINP00000008458"/>
<feature type="binding site" evidence="8">
    <location>
        <position position="173"/>
    </location>
    <ligand>
        <name>Zn(2+)</name>
        <dbReference type="ChEBI" id="CHEBI:29105"/>
        <label>1</label>
    </ligand>
</feature>
<dbReference type="OMA" id="FDENENW"/>
<feature type="domain" description="ShKT" evidence="12">
    <location>
        <begin position="384"/>
        <end position="423"/>
    </location>
</feature>
<dbReference type="InterPro" id="IPR001818">
    <property type="entry name" value="Pept_M10_metallopeptidase"/>
</dbReference>
<keyword evidence="8" id="KW-0106">Calcium</keyword>
<evidence type="ECO:0000256" key="1">
    <source>
        <dbReference type="ARBA" id="ARBA00010370"/>
    </source>
</evidence>
<dbReference type="PANTHER" id="PTHR10201:SF331">
    <property type="entry name" value="MATRIX METALLOPROTEINASE-14-LIKE ISOFORM X1"/>
    <property type="match status" value="1"/>
</dbReference>
<comment type="caution">
    <text evidence="10">Lacks conserved residue(s) required for the propagation of feature annotation.</text>
</comment>
<evidence type="ECO:0000256" key="6">
    <source>
        <dbReference type="ARBA" id="ARBA00023049"/>
    </source>
</evidence>
<evidence type="ECO:0000256" key="9">
    <source>
        <dbReference type="PIRSR" id="PIRSR621190-5"/>
    </source>
</evidence>
<feature type="binding site" evidence="8">
    <location>
        <position position="242"/>
    </location>
    <ligand>
        <name>Zn(2+)</name>
        <dbReference type="ChEBI" id="CHEBI:29105"/>
        <label>2</label>
        <note>catalytic</note>
    </ligand>
</feature>
<dbReference type="AlphaFoldDB" id="F6YH85"/>
<feature type="binding site" evidence="8">
    <location>
        <position position="234"/>
    </location>
    <ligand>
        <name>Zn(2+)</name>
        <dbReference type="ChEBI" id="CHEBI:29105"/>
        <label>2</label>
        <note>catalytic</note>
    </ligand>
</feature>
<dbReference type="InParanoid" id="F6YH85"/>
<evidence type="ECO:0000256" key="7">
    <source>
        <dbReference type="PIRSR" id="PIRSR621190-1"/>
    </source>
</evidence>
<dbReference type="Pfam" id="PF00413">
    <property type="entry name" value="Peptidase_M10"/>
    <property type="match status" value="1"/>
</dbReference>
<keyword evidence="5 8" id="KW-0862">Zinc</keyword>
<feature type="binding site" evidence="8">
    <location>
        <position position="228"/>
    </location>
    <ligand>
        <name>Zn(2+)</name>
        <dbReference type="ChEBI" id="CHEBI:29105"/>
        <label>2</label>
        <note>catalytic</note>
    </ligand>
</feature>
<proteinExistence type="inferred from homology"/>
<keyword evidence="3 8" id="KW-0479">Metal-binding</keyword>
<protein>
    <recommendedName>
        <fullName evidence="12">ShKT domain-containing protein</fullName>
    </recommendedName>
</protein>
<dbReference type="SMART" id="SM00235">
    <property type="entry name" value="ZnMc"/>
    <property type="match status" value="1"/>
</dbReference>
<dbReference type="PANTHER" id="PTHR10201">
    <property type="entry name" value="MATRIX METALLOPROTEINASE"/>
    <property type="match status" value="1"/>
</dbReference>
<feature type="short sequence motif" description="Cysteine switch" evidence="9">
    <location>
        <begin position="74"/>
        <end position="88"/>
    </location>
</feature>
<dbReference type="InterPro" id="IPR021190">
    <property type="entry name" value="Pept_M10A"/>
</dbReference>
<evidence type="ECO:0000259" key="12">
    <source>
        <dbReference type="PROSITE" id="PS51670"/>
    </source>
</evidence>
<dbReference type="Gene3D" id="3.40.390.10">
    <property type="entry name" value="Collagenase (Catalytic Domain)"/>
    <property type="match status" value="1"/>
</dbReference>
<evidence type="ECO:0000256" key="4">
    <source>
        <dbReference type="ARBA" id="ARBA00022801"/>
    </source>
</evidence>
<feature type="domain" description="ShKT" evidence="12">
    <location>
        <begin position="341"/>
        <end position="377"/>
    </location>
</feature>
<dbReference type="Gene3D" id="1.10.10.1940">
    <property type="match status" value="2"/>
</dbReference>
<dbReference type="InterPro" id="IPR033739">
    <property type="entry name" value="M10A_MMP"/>
</dbReference>
<sequence>MSYLKSFTSLTVPEPVVGSSSSGGDGPGIGERMSKKEFAESPVFMENVIIVQASAGIPQTGKIDRNLIQTMGKSRCGMSDPPPPGSGVAFYTEQSTWRTKRNPRTQKYELNYSFFPNTYPSDGSISRTDIEKGITAAMCLWEMNSNVRFTGNLGPGVSSADVTISFGRRDHGDPYPFDGKGKTLAHAFYPESGKLHFDLDEPWFLSMNNNNQRRKKDIFTVAAHELGHTLGLAHSEVRGSLMAPYYLFTTSFENYLLPRDDTLGIQSMYGRRIGSVALNDRNSACYQLRSLYGAETAGSTQTNRPVPPPTTTTATTTTTTTTAQPSRNNNNNNVPSTATLCVDRLSRCSTYKRKRYCTLPQYRSAMARQCPKTCNMCVRGEAPCEDNPTYAVYCASWKRQKLCTHPQQVRAMANYCKKTCGLCPVVVDHKPSPAAIPTDSVCSITKFDTIMTLRANSGLFYAYFLKDDYVFPMEVSVQQAGSYSLLNETYQLGDRLRWRYDPKTIKRGMIKYNKAPYF</sequence>
<dbReference type="SUPFAM" id="SSF47090">
    <property type="entry name" value="PGBD-like"/>
    <property type="match status" value="1"/>
</dbReference>
<organism evidence="13 14">
    <name type="scientific">Ciona intestinalis</name>
    <name type="common">Transparent sea squirt</name>
    <name type="synonym">Ascidia intestinalis</name>
    <dbReference type="NCBI Taxonomy" id="7719"/>
    <lineage>
        <taxon>Eukaryota</taxon>
        <taxon>Metazoa</taxon>
        <taxon>Chordata</taxon>
        <taxon>Tunicata</taxon>
        <taxon>Ascidiacea</taxon>
        <taxon>Phlebobranchia</taxon>
        <taxon>Cionidae</taxon>
        <taxon>Ciona</taxon>
    </lineage>
</organism>
<feature type="binding site" evidence="8">
    <location>
        <position position="178"/>
    </location>
    <ligand>
        <name>Ca(2+)</name>
        <dbReference type="ChEBI" id="CHEBI:29108"/>
        <label>3</label>
    </ligand>
</feature>
<dbReference type="GO" id="GO:0004222">
    <property type="term" value="F:metalloendopeptidase activity"/>
    <property type="evidence" value="ECO:0000318"/>
    <property type="project" value="GO_Central"/>
</dbReference>
<reference evidence="14" key="1">
    <citation type="journal article" date="2002" name="Science">
        <title>The draft genome of Ciona intestinalis: insights into chordate and vertebrate origins.</title>
        <authorList>
            <person name="Dehal P."/>
            <person name="Satou Y."/>
            <person name="Campbell R.K."/>
            <person name="Chapman J."/>
            <person name="Degnan B."/>
            <person name="De Tomaso A."/>
            <person name="Davidson B."/>
            <person name="Di Gregorio A."/>
            <person name="Gelpke M."/>
            <person name="Goodstein D.M."/>
            <person name="Harafuji N."/>
            <person name="Hastings K.E."/>
            <person name="Ho I."/>
            <person name="Hotta K."/>
            <person name="Huang W."/>
            <person name="Kawashima T."/>
            <person name="Lemaire P."/>
            <person name="Martinez D."/>
            <person name="Meinertzhagen I.A."/>
            <person name="Necula S."/>
            <person name="Nonaka M."/>
            <person name="Putnam N."/>
            <person name="Rash S."/>
            <person name="Saiga H."/>
            <person name="Satake M."/>
            <person name="Terry A."/>
            <person name="Yamada L."/>
            <person name="Wang H.G."/>
            <person name="Awazu S."/>
            <person name="Azumi K."/>
            <person name="Boore J."/>
            <person name="Branno M."/>
            <person name="Chin-Bow S."/>
            <person name="DeSantis R."/>
            <person name="Doyle S."/>
            <person name="Francino P."/>
            <person name="Keys D.N."/>
            <person name="Haga S."/>
            <person name="Hayashi H."/>
            <person name="Hino K."/>
            <person name="Imai K.S."/>
            <person name="Inaba K."/>
            <person name="Kano S."/>
            <person name="Kobayashi K."/>
            <person name="Kobayashi M."/>
            <person name="Lee B.I."/>
            <person name="Makabe K.W."/>
            <person name="Manohar C."/>
            <person name="Matassi G."/>
            <person name="Medina M."/>
            <person name="Mochizuki Y."/>
            <person name="Mount S."/>
            <person name="Morishita T."/>
            <person name="Miura S."/>
            <person name="Nakayama A."/>
            <person name="Nishizaka S."/>
            <person name="Nomoto H."/>
            <person name="Ohta F."/>
            <person name="Oishi K."/>
            <person name="Rigoutsos I."/>
            <person name="Sano M."/>
            <person name="Sasaki A."/>
            <person name="Sasakura Y."/>
            <person name="Shoguchi E."/>
            <person name="Shin-i T."/>
            <person name="Spagnuolo A."/>
            <person name="Stainier D."/>
            <person name="Suzuki M.M."/>
            <person name="Tassy O."/>
            <person name="Takatori N."/>
            <person name="Tokuoka M."/>
            <person name="Yagi K."/>
            <person name="Yoshizaki F."/>
            <person name="Wada S."/>
            <person name="Zhang C."/>
            <person name="Hyatt P.D."/>
            <person name="Larimer F."/>
            <person name="Detter C."/>
            <person name="Doggett N."/>
            <person name="Glavina T."/>
            <person name="Hawkins T."/>
            <person name="Richardson P."/>
            <person name="Lucas S."/>
            <person name="Kohara Y."/>
            <person name="Levine M."/>
            <person name="Satoh N."/>
            <person name="Rokhsar D.S."/>
        </authorList>
    </citation>
    <scope>NUCLEOTIDE SEQUENCE [LARGE SCALE GENOMIC DNA]</scope>
</reference>
<name>F6YH85_CIOIN</name>